<dbReference type="Proteomes" id="UP000183567">
    <property type="component" value="Unassembled WGS sequence"/>
</dbReference>
<sequence length="114" mass="11648">MGASVDPFASAPVKITIVNPLATLALAASKIALLPLPPSTTSTPPSLDYKVPAKDTAGTSTSPDNMVDVPPLDNVHTTSVFAAKKGRASGAKTGGKCKMRPSATKNGRNLCAFR</sequence>
<organism evidence="2 3">
    <name type="scientific">Rhizopogon vesiculosus</name>
    <dbReference type="NCBI Taxonomy" id="180088"/>
    <lineage>
        <taxon>Eukaryota</taxon>
        <taxon>Fungi</taxon>
        <taxon>Dikarya</taxon>
        <taxon>Basidiomycota</taxon>
        <taxon>Agaricomycotina</taxon>
        <taxon>Agaricomycetes</taxon>
        <taxon>Agaricomycetidae</taxon>
        <taxon>Boletales</taxon>
        <taxon>Suillineae</taxon>
        <taxon>Rhizopogonaceae</taxon>
        <taxon>Rhizopogon</taxon>
    </lineage>
</organism>
<gene>
    <name evidence="2" type="ORF">AZE42_10201</name>
</gene>
<dbReference type="AlphaFoldDB" id="A0A1J8PF20"/>
<protein>
    <submittedName>
        <fullName evidence="2">Uncharacterized protein</fullName>
    </submittedName>
</protein>
<accession>A0A1J8PF20</accession>
<keyword evidence="3" id="KW-1185">Reference proteome</keyword>
<proteinExistence type="predicted"/>
<name>A0A1J8PF20_9AGAM</name>
<evidence type="ECO:0000313" key="3">
    <source>
        <dbReference type="Proteomes" id="UP000183567"/>
    </source>
</evidence>
<feature type="region of interest" description="Disordered" evidence="1">
    <location>
        <begin position="35"/>
        <end position="114"/>
    </location>
</feature>
<dbReference type="EMBL" id="LVVM01006534">
    <property type="protein sequence ID" value="OJA07846.1"/>
    <property type="molecule type" value="Genomic_DNA"/>
</dbReference>
<reference evidence="2 3" key="1">
    <citation type="submission" date="2016-03" db="EMBL/GenBank/DDBJ databases">
        <title>Comparative genomics of the ectomycorrhizal sister species Rhizopogon vinicolor and Rhizopogon vesiculosus (Basidiomycota: Boletales) reveals a divergence of the mating type B locus.</title>
        <authorList>
            <person name="Mujic A.B."/>
            <person name="Kuo A."/>
            <person name="Tritt A."/>
            <person name="Lipzen A."/>
            <person name="Chen C."/>
            <person name="Johnson J."/>
            <person name="Sharma A."/>
            <person name="Barry K."/>
            <person name="Grigoriev I.V."/>
            <person name="Spatafora J.W."/>
        </authorList>
    </citation>
    <scope>NUCLEOTIDE SEQUENCE [LARGE SCALE GENOMIC DNA]</scope>
    <source>
        <strain evidence="2 3">AM-OR11-056</strain>
    </source>
</reference>
<comment type="caution">
    <text evidence="2">The sequence shown here is derived from an EMBL/GenBank/DDBJ whole genome shotgun (WGS) entry which is preliminary data.</text>
</comment>
<evidence type="ECO:0000256" key="1">
    <source>
        <dbReference type="SAM" id="MobiDB-lite"/>
    </source>
</evidence>
<evidence type="ECO:0000313" key="2">
    <source>
        <dbReference type="EMBL" id="OJA07846.1"/>
    </source>
</evidence>